<comment type="caution">
    <text evidence="2">The sequence shown here is derived from an EMBL/GenBank/DDBJ whole genome shotgun (WGS) entry which is preliminary data.</text>
</comment>
<dbReference type="EMBL" id="JBHTMP010000032">
    <property type="protein sequence ID" value="MFD1323438.1"/>
    <property type="molecule type" value="Genomic_DNA"/>
</dbReference>
<proteinExistence type="predicted"/>
<dbReference type="RefSeq" id="WP_377572625.1">
    <property type="nucleotide sequence ID" value="NZ_JBHTMP010000032.1"/>
</dbReference>
<evidence type="ECO:0000313" key="3">
    <source>
        <dbReference type="Proteomes" id="UP001597260"/>
    </source>
</evidence>
<reference evidence="3" key="1">
    <citation type="journal article" date="2019" name="Int. J. Syst. Evol. Microbiol.">
        <title>The Global Catalogue of Microorganisms (GCM) 10K type strain sequencing project: providing services to taxonomists for standard genome sequencing and annotation.</title>
        <authorList>
            <consortium name="The Broad Institute Genomics Platform"/>
            <consortium name="The Broad Institute Genome Sequencing Center for Infectious Disease"/>
            <person name="Wu L."/>
            <person name="Ma J."/>
        </authorList>
    </citation>
    <scope>NUCLEOTIDE SEQUENCE [LARGE SCALE GENOMIC DNA]</scope>
    <source>
        <strain evidence="3">JCM 31037</strain>
    </source>
</reference>
<feature type="domain" description="DUF397" evidence="1">
    <location>
        <begin position="7"/>
        <end position="60"/>
    </location>
</feature>
<keyword evidence="3" id="KW-1185">Reference proteome</keyword>
<dbReference type="Proteomes" id="UP001597260">
    <property type="component" value="Unassembled WGS sequence"/>
</dbReference>
<gene>
    <name evidence="2" type="ORF">ACFQ4H_20320</name>
</gene>
<accession>A0ABW3YK64</accession>
<organism evidence="2 3">
    <name type="scientific">Micromonospora sonneratiae</name>
    <dbReference type="NCBI Taxonomy" id="1184706"/>
    <lineage>
        <taxon>Bacteria</taxon>
        <taxon>Bacillati</taxon>
        <taxon>Actinomycetota</taxon>
        <taxon>Actinomycetes</taxon>
        <taxon>Micromonosporales</taxon>
        <taxon>Micromonosporaceae</taxon>
        <taxon>Micromonospora</taxon>
    </lineage>
</organism>
<dbReference type="Pfam" id="PF04149">
    <property type="entry name" value="DUF397"/>
    <property type="match status" value="1"/>
</dbReference>
<evidence type="ECO:0000313" key="2">
    <source>
        <dbReference type="EMBL" id="MFD1323438.1"/>
    </source>
</evidence>
<sequence length="69" mass="7293">MNDLSEAVWRKSRRSNHQGQCVEVADNLAGVVGVRDSKDPYGPILAVSPAAWTAFVTATKAGTLGHTAL</sequence>
<dbReference type="InterPro" id="IPR007278">
    <property type="entry name" value="DUF397"/>
</dbReference>
<evidence type="ECO:0000259" key="1">
    <source>
        <dbReference type="Pfam" id="PF04149"/>
    </source>
</evidence>
<protein>
    <submittedName>
        <fullName evidence="2">DUF397 domain-containing protein</fullName>
    </submittedName>
</protein>
<name>A0ABW3YK64_9ACTN</name>